<reference evidence="2" key="1">
    <citation type="journal article" date="2014" name="Int. J. Syst. Evol. Microbiol.">
        <title>Complete genome sequence of Corynebacterium casei LMG S-19264T (=DSM 44701T), isolated from a smear-ripened cheese.</title>
        <authorList>
            <consortium name="US DOE Joint Genome Institute (JGI-PGF)"/>
            <person name="Walter F."/>
            <person name="Albersmeier A."/>
            <person name="Kalinowski J."/>
            <person name="Ruckert C."/>
        </authorList>
    </citation>
    <scope>NUCLEOTIDE SEQUENCE</scope>
    <source>
        <strain evidence="2">KCTC 12711</strain>
    </source>
</reference>
<name>A0A918VTT0_9GAMM</name>
<proteinExistence type="predicted"/>
<accession>A0A918VTT0</accession>
<organism evidence="2 3">
    <name type="scientific">Arenicella chitinivorans</name>
    <dbReference type="NCBI Taxonomy" id="1329800"/>
    <lineage>
        <taxon>Bacteria</taxon>
        <taxon>Pseudomonadati</taxon>
        <taxon>Pseudomonadota</taxon>
        <taxon>Gammaproteobacteria</taxon>
        <taxon>Arenicellales</taxon>
        <taxon>Arenicellaceae</taxon>
        <taxon>Arenicella</taxon>
    </lineage>
</organism>
<sequence>MKIKYSLPTKVLFSISLGFFLVAVSILFLPTIKANVIETKSAYFGGNGYSGIPRKGARSTNGSALSFSTYEFKLDKDNYEGWGLAEKYDGSTVEIRYLPINPAITFSSSMPYLFFSIFFMFLAIGARSVVIWATKILNRSAS</sequence>
<keyword evidence="1" id="KW-1133">Transmembrane helix</keyword>
<feature type="transmembrane region" description="Helical" evidence="1">
    <location>
        <begin position="112"/>
        <end position="133"/>
    </location>
</feature>
<comment type="caution">
    <text evidence="2">The sequence shown here is derived from an EMBL/GenBank/DDBJ whole genome shotgun (WGS) entry which is preliminary data.</text>
</comment>
<protein>
    <recommendedName>
        <fullName evidence="4">DUF3592 domain-containing protein</fullName>
    </recommendedName>
</protein>
<evidence type="ECO:0000313" key="3">
    <source>
        <dbReference type="Proteomes" id="UP000614811"/>
    </source>
</evidence>
<dbReference type="Proteomes" id="UP000614811">
    <property type="component" value="Unassembled WGS sequence"/>
</dbReference>
<evidence type="ECO:0000313" key="2">
    <source>
        <dbReference type="EMBL" id="GHA22120.1"/>
    </source>
</evidence>
<reference evidence="2" key="2">
    <citation type="submission" date="2020-09" db="EMBL/GenBank/DDBJ databases">
        <authorList>
            <person name="Sun Q."/>
            <person name="Kim S."/>
        </authorList>
    </citation>
    <scope>NUCLEOTIDE SEQUENCE</scope>
    <source>
        <strain evidence="2">KCTC 12711</strain>
    </source>
</reference>
<dbReference type="RefSeq" id="WP_189403008.1">
    <property type="nucleotide sequence ID" value="NZ_BMXA01000011.1"/>
</dbReference>
<feature type="transmembrane region" description="Helical" evidence="1">
    <location>
        <begin position="12"/>
        <end position="32"/>
    </location>
</feature>
<keyword evidence="3" id="KW-1185">Reference proteome</keyword>
<evidence type="ECO:0008006" key="4">
    <source>
        <dbReference type="Google" id="ProtNLM"/>
    </source>
</evidence>
<dbReference type="AlphaFoldDB" id="A0A918VTT0"/>
<gene>
    <name evidence="2" type="ORF">GCM10008090_34940</name>
</gene>
<dbReference type="EMBL" id="BMXA01000011">
    <property type="protein sequence ID" value="GHA22120.1"/>
    <property type="molecule type" value="Genomic_DNA"/>
</dbReference>
<keyword evidence="1" id="KW-0812">Transmembrane</keyword>
<evidence type="ECO:0000256" key="1">
    <source>
        <dbReference type="SAM" id="Phobius"/>
    </source>
</evidence>
<keyword evidence="1" id="KW-0472">Membrane</keyword>